<dbReference type="InterPro" id="IPR024981">
    <property type="entry name" value="DUF3887"/>
</dbReference>
<evidence type="ECO:0000313" key="3">
    <source>
        <dbReference type="Proteomes" id="UP001519290"/>
    </source>
</evidence>
<keyword evidence="3" id="KW-1185">Reference proteome</keyword>
<evidence type="ECO:0000259" key="1">
    <source>
        <dbReference type="Pfam" id="PF13026"/>
    </source>
</evidence>
<evidence type="ECO:0000313" key="2">
    <source>
        <dbReference type="EMBL" id="MBP2381699.1"/>
    </source>
</evidence>
<accession>A0ABS4X1T7</accession>
<feature type="domain" description="DUF3887" evidence="1">
    <location>
        <begin position="13"/>
        <end position="102"/>
    </location>
</feature>
<dbReference type="Gene3D" id="3.10.450.590">
    <property type="match status" value="1"/>
</dbReference>
<gene>
    <name evidence="2" type="ORF">JOF43_001656</name>
</gene>
<sequence>MTSPPLPDAAELAVAVIEDLVAGRWTPIAEQFDPAMRDGLSEDALAAAWTQVVGLSGTLESHGEPEVLRAGDVTIANTALWLEAGDYTARIAFRDDRTIAGLHLVEGKAS</sequence>
<protein>
    <recommendedName>
        <fullName evidence="1">DUF3887 domain-containing protein</fullName>
    </recommendedName>
</protein>
<proteinExistence type="predicted"/>
<name>A0ABS4X1T7_9MICO</name>
<dbReference type="Proteomes" id="UP001519290">
    <property type="component" value="Unassembled WGS sequence"/>
</dbReference>
<reference evidence="2 3" key="1">
    <citation type="submission" date="2021-03" db="EMBL/GenBank/DDBJ databases">
        <title>Sequencing the genomes of 1000 actinobacteria strains.</title>
        <authorList>
            <person name="Klenk H.-P."/>
        </authorList>
    </citation>
    <scope>NUCLEOTIDE SEQUENCE [LARGE SCALE GENOMIC DNA]</scope>
    <source>
        <strain evidence="2 3">DSM 14566</strain>
    </source>
</reference>
<organism evidence="2 3">
    <name type="scientific">Brachybacterium sacelli</name>
    <dbReference type="NCBI Taxonomy" id="173364"/>
    <lineage>
        <taxon>Bacteria</taxon>
        <taxon>Bacillati</taxon>
        <taxon>Actinomycetota</taxon>
        <taxon>Actinomycetes</taxon>
        <taxon>Micrococcales</taxon>
        <taxon>Dermabacteraceae</taxon>
        <taxon>Brachybacterium</taxon>
    </lineage>
</organism>
<dbReference type="Pfam" id="PF13026">
    <property type="entry name" value="DUF3887"/>
    <property type="match status" value="1"/>
</dbReference>
<dbReference type="EMBL" id="JAGIOD010000001">
    <property type="protein sequence ID" value="MBP2381699.1"/>
    <property type="molecule type" value="Genomic_DNA"/>
</dbReference>
<comment type="caution">
    <text evidence="2">The sequence shown here is derived from an EMBL/GenBank/DDBJ whole genome shotgun (WGS) entry which is preliminary data.</text>
</comment>
<dbReference type="RefSeq" id="WP_245354062.1">
    <property type="nucleotide sequence ID" value="NZ_BAAAJW010000002.1"/>
</dbReference>